<evidence type="ECO:0000313" key="2">
    <source>
        <dbReference type="Proteomes" id="UP001501581"/>
    </source>
</evidence>
<sequence>MPAGAKALPTSASAPSIWASVHILAPTSNKKKGKAIIKNVKSEVRANAVDHYDDVTFWGGVTIKAPNGKVVGRSTTRPNYSVNRALSVQLYAVKPGRNRANATGSVARFDINAPFNYVKIRKVSKQFTITVRDKR</sequence>
<comment type="caution">
    <text evidence="1">The sequence shown here is derived from an EMBL/GenBank/DDBJ whole genome shotgun (WGS) entry which is preliminary data.</text>
</comment>
<organism evidence="1 2">
    <name type="scientific">Nocardioides dubius</name>
    <dbReference type="NCBI Taxonomy" id="317019"/>
    <lineage>
        <taxon>Bacteria</taxon>
        <taxon>Bacillati</taxon>
        <taxon>Actinomycetota</taxon>
        <taxon>Actinomycetes</taxon>
        <taxon>Propionibacteriales</taxon>
        <taxon>Nocardioidaceae</taxon>
        <taxon>Nocardioides</taxon>
    </lineage>
</organism>
<dbReference type="Proteomes" id="UP001501581">
    <property type="component" value="Unassembled WGS sequence"/>
</dbReference>
<gene>
    <name evidence="1" type="ORF">GCM10009668_00380</name>
</gene>
<protein>
    <submittedName>
        <fullName evidence="1">Uncharacterized protein</fullName>
    </submittedName>
</protein>
<keyword evidence="2" id="KW-1185">Reference proteome</keyword>
<proteinExistence type="predicted"/>
<evidence type="ECO:0000313" key="1">
    <source>
        <dbReference type="EMBL" id="GAA1089875.1"/>
    </source>
</evidence>
<dbReference type="EMBL" id="BAAALG010000001">
    <property type="protein sequence ID" value="GAA1089875.1"/>
    <property type="molecule type" value="Genomic_DNA"/>
</dbReference>
<reference evidence="1 2" key="1">
    <citation type="journal article" date="2019" name="Int. J. Syst. Evol. Microbiol.">
        <title>The Global Catalogue of Microorganisms (GCM) 10K type strain sequencing project: providing services to taxonomists for standard genome sequencing and annotation.</title>
        <authorList>
            <consortium name="The Broad Institute Genomics Platform"/>
            <consortium name="The Broad Institute Genome Sequencing Center for Infectious Disease"/>
            <person name="Wu L."/>
            <person name="Ma J."/>
        </authorList>
    </citation>
    <scope>NUCLEOTIDE SEQUENCE [LARGE SCALE GENOMIC DNA]</scope>
    <source>
        <strain evidence="1 2">JCM 13008</strain>
    </source>
</reference>
<name>A0ABN1TJ12_9ACTN</name>
<accession>A0ABN1TJ12</accession>